<dbReference type="SUPFAM" id="SSF46785">
    <property type="entry name" value="Winged helix' DNA-binding domain"/>
    <property type="match status" value="1"/>
</dbReference>
<keyword evidence="2" id="KW-0238">DNA-binding</keyword>
<dbReference type="SMART" id="SM00347">
    <property type="entry name" value="HTH_MARR"/>
    <property type="match status" value="1"/>
</dbReference>
<dbReference type="PANTHER" id="PTHR42756:SF1">
    <property type="entry name" value="TRANSCRIPTIONAL REPRESSOR OF EMRAB OPERON"/>
    <property type="match status" value="1"/>
</dbReference>
<keyword evidence="6" id="KW-1185">Reference proteome</keyword>
<dbReference type="GO" id="GO:0003677">
    <property type="term" value="F:DNA binding"/>
    <property type="evidence" value="ECO:0007669"/>
    <property type="project" value="UniProtKB-KW"/>
</dbReference>
<dbReference type="PROSITE" id="PS50995">
    <property type="entry name" value="HTH_MARR_2"/>
    <property type="match status" value="1"/>
</dbReference>
<gene>
    <name evidence="5" type="ORF">KDI_37040</name>
</gene>
<keyword evidence="3" id="KW-0804">Transcription</keyword>
<evidence type="ECO:0000313" key="6">
    <source>
        <dbReference type="Proteomes" id="UP000322530"/>
    </source>
</evidence>
<proteinExistence type="predicted"/>
<evidence type="ECO:0000313" key="5">
    <source>
        <dbReference type="EMBL" id="GCF10140.1"/>
    </source>
</evidence>
<dbReference type="InterPro" id="IPR000835">
    <property type="entry name" value="HTH_MarR-typ"/>
</dbReference>
<keyword evidence="1" id="KW-0805">Transcription regulation</keyword>
<dbReference type="Pfam" id="PF12802">
    <property type="entry name" value="MarR_2"/>
    <property type="match status" value="1"/>
</dbReference>
<dbReference type="PANTHER" id="PTHR42756">
    <property type="entry name" value="TRANSCRIPTIONAL REGULATOR, MARR"/>
    <property type="match status" value="1"/>
</dbReference>
<dbReference type="EMBL" id="BIXY01000061">
    <property type="protein sequence ID" value="GCF10140.1"/>
    <property type="molecule type" value="Genomic_DNA"/>
</dbReference>
<dbReference type="Proteomes" id="UP000322530">
    <property type="component" value="Unassembled WGS sequence"/>
</dbReference>
<dbReference type="Gene3D" id="1.10.10.10">
    <property type="entry name" value="Winged helix-like DNA-binding domain superfamily/Winged helix DNA-binding domain"/>
    <property type="match status" value="1"/>
</dbReference>
<evidence type="ECO:0000256" key="3">
    <source>
        <dbReference type="ARBA" id="ARBA00023163"/>
    </source>
</evidence>
<reference evidence="5 6" key="1">
    <citation type="submission" date="2019-01" db="EMBL/GenBank/DDBJ databases">
        <title>Draft genome sequence of Dictyobacter sp. Uno17.</title>
        <authorList>
            <person name="Wang C.M."/>
            <person name="Zheng Y."/>
            <person name="Sakai Y."/>
            <person name="Abe K."/>
            <person name="Yokota A."/>
            <person name="Yabe S."/>
        </authorList>
    </citation>
    <scope>NUCLEOTIDE SEQUENCE [LARGE SCALE GENOMIC DNA]</scope>
    <source>
        <strain evidence="5 6">Uno17</strain>
    </source>
</reference>
<evidence type="ECO:0000259" key="4">
    <source>
        <dbReference type="PROSITE" id="PS50995"/>
    </source>
</evidence>
<name>A0A5A5TEZ6_9CHLR</name>
<evidence type="ECO:0000256" key="1">
    <source>
        <dbReference type="ARBA" id="ARBA00023015"/>
    </source>
</evidence>
<feature type="domain" description="HTH marR-type" evidence="4">
    <location>
        <begin position="3"/>
        <end position="135"/>
    </location>
</feature>
<dbReference type="GO" id="GO:0003700">
    <property type="term" value="F:DNA-binding transcription factor activity"/>
    <property type="evidence" value="ECO:0007669"/>
    <property type="project" value="InterPro"/>
</dbReference>
<dbReference type="OrthoDB" id="122135at2"/>
<dbReference type="InterPro" id="IPR036390">
    <property type="entry name" value="WH_DNA-bd_sf"/>
</dbReference>
<sequence>MREQSVGYQLKRVQYALRVQMDNALRETGLTTPQYSALTAIEENPGLSGNKIARQCFVTPQTMNLILANLESRGLIVRHPHPEYGRVLQAYLTPAGENCLQESHHKTRAIEEHMVTNFTEDQRRQLVHELCTCANALETEAETPPSL</sequence>
<evidence type="ECO:0000256" key="2">
    <source>
        <dbReference type="ARBA" id="ARBA00023125"/>
    </source>
</evidence>
<organism evidence="5 6">
    <name type="scientific">Dictyobacter arantiisoli</name>
    <dbReference type="NCBI Taxonomy" id="2014874"/>
    <lineage>
        <taxon>Bacteria</taxon>
        <taxon>Bacillati</taxon>
        <taxon>Chloroflexota</taxon>
        <taxon>Ktedonobacteria</taxon>
        <taxon>Ktedonobacterales</taxon>
        <taxon>Dictyobacteraceae</taxon>
        <taxon>Dictyobacter</taxon>
    </lineage>
</organism>
<comment type="caution">
    <text evidence="5">The sequence shown here is derived from an EMBL/GenBank/DDBJ whole genome shotgun (WGS) entry which is preliminary data.</text>
</comment>
<protein>
    <recommendedName>
        <fullName evidence="4">HTH marR-type domain-containing protein</fullName>
    </recommendedName>
</protein>
<dbReference type="RefSeq" id="WP_149403038.1">
    <property type="nucleotide sequence ID" value="NZ_BIXY01000061.1"/>
</dbReference>
<dbReference type="AlphaFoldDB" id="A0A5A5TEZ6"/>
<dbReference type="InterPro" id="IPR036388">
    <property type="entry name" value="WH-like_DNA-bd_sf"/>
</dbReference>
<accession>A0A5A5TEZ6</accession>